<dbReference type="AlphaFoldDB" id="A0A2X1BT24"/>
<reference evidence="4 5" key="1">
    <citation type="submission" date="2018-06" db="EMBL/GenBank/DDBJ databases">
        <authorList>
            <consortium name="Pathogen Informatics"/>
            <person name="Doyle S."/>
        </authorList>
    </citation>
    <scope>NUCLEOTIDE SEQUENCE [LARGE SCALE GENOMIC DNA]</scope>
    <source>
        <strain evidence="4 5">NCTC7582</strain>
    </source>
</reference>
<evidence type="ECO:0000256" key="3">
    <source>
        <dbReference type="PIRSR" id="PIRSR607837-1"/>
    </source>
</evidence>
<dbReference type="STRING" id="1421.A2J09_12400"/>
<sequence length="211" mass="24764">MLLVVLIWISEKSKEGILTLYEEIVSYNIFFNNYGGAFLQTFFIYNWLVREDWFRWCEELTEEELLQNRTGGMGSILHTLFHIIDVEWSWIRLLQGKTDFQESFDEYNSLEKVRKLEAAFHLDVESFVNQWDDSMEERILHIPLANGSMETHTWGEVIRHTIAHEIHHIGQLSIWAREMGRAPVSANLIRRGLSSSLKDSVGAQINKETFK</sequence>
<comment type="similarity">
    <text evidence="1">Belongs to the DinB family.</text>
</comment>
<dbReference type="PANTHER" id="PTHR37302:SF3">
    <property type="entry name" value="DAMAGE-INDUCIBLE PROTEIN DINB"/>
    <property type="match status" value="1"/>
</dbReference>
<feature type="binding site" evidence="3">
    <location>
        <position position="168"/>
    </location>
    <ligand>
        <name>a divalent metal cation</name>
        <dbReference type="ChEBI" id="CHEBI:60240"/>
    </ligand>
</feature>
<name>A0A2X1BT24_9BACI</name>
<keyword evidence="2 3" id="KW-0479">Metal-binding</keyword>
<evidence type="ECO:0000256" key="1">
    <source>
        <dbReference type="ARBA" id="ARBA00008635"/>
    </source>
</evidence>
<dbReference type="Pfam" id="PF05163">
    <property type="entry name" value="DinB"/>
    <property type="match status" value="1"/>
</dbReference>
<evidence type="ECO:0000313" key="5">
    <source>
        <dbReference type="Proteomes" id="UP000251431"/>
    </source>
</evidence>
<dbReference type="PANTHER" id="PTHR37302">
    <property type="entry name" value="SLR1116 PROTEIN"/>
    <property type="match status" value="1"/>
</dbReference>
<dbReference type="InterPro" id="IPR034660">
    <property type="entry name" value="DinB/YfiT-like"/>
</dbReference>
<evidence type="ECO:0000256" key="2">
    <source>
        <dbReference type="ARBA" id="ARBA00022723"/>
    </source>
</evidence>
<accession>A0A2X1BT24</accession>
<gene>
    <name evidence="4" type="primary">yizA</name>
    <name evidence="4" type="ORF">NCTC7582_03759</name>
</gene>
<protein>
    <submittedName>
        <fullName evidence="4">DinB family protein</fullName>
    </submittedName>
</protein>
<proteinExistence type="inferred from homology"/>
<dbReference type="InterPro" id="IPR007837">
    <property type="entry name" value="DinB"/>
</dbReference>
<feature type="binding site" evidence="3">
    <location>
        <position position="164"/>
    </location>
    <ligand>
        <name>a divalent metal cation</name>
        <dbReference type="ChEBI" id="CHEBI:60240"/>
    </ligand>
</feature>
<organism evidence="4 5">
    <name type="scientific">Lysinibacillus capsici</name>
    <dbReference type="NCBI Taxonomy" id="2115968"/>
    <lineage>
        <taxon>Bacteria</taxon>
        <taxon>Bacillati</taxon>
        <taxon>Bacillota</taxon>
        <taxon>Bacilli</taxon>
        <taxon>Bacillales</taxon>
        <taxon>Bacillaceae</taxon>
        <taxon>Lysinibacillus</taxon>
    </lineage>
</organism>
<evidence type="ECO:0000313" key="4">
    <source>
        <dbReference type="EMBL" id="SPU37816.1"/>
    </source>
</evidence>
<dbReference type="EMBL" id="UAQE01000004">
    <property type="protein sequence ID" value="SPU37816.1"/>
    <property type="molecule type" value="Genomic_DNA"/>
</dbReference>
<dbReference type="Gene3D" id="1.20.120.450">
    <property type="entry name" value="dinb family like domain"/>
    <property type="match status" value="1"/>
</dbReference>
<dbReference type="Proteomes" id="UP000251431">
    <property type="component" value="Unassembled WGS sequence"/>
</dbReference>
<dbReference type="SUPFAM" id="SSF109854">
    <property type="entry name" value="DinB/YfiT-like putative metalloenzymes"/>
    <property type="match status" value="1"/>
</dbReference>
<dbReference type="GO" id="GO:0046872">
    <property type="term" value="F:metal ion binding"/>
    <property type="evidence" value="ECO:0007669"/>
    <property type="project" value="UniProtKB-KW"/>
</dbReference>
<feature type="binding site" evidence="3">
    <location>
        <position position="82"/>
    </location>
    <ligand>
        <name>a divalent metal cation</name>
        <dbReference type="ChEBI" id="CHEBI:60240"/>
    </ligand>
</feature>